<accession>A0AAD7MAD6</accession>
<keyword evidence="1" id="KW-1133">Transmembrane helix</keyword>
<evidence type="ECO:0000256" key="1">
    <source>
        <dbReference type="SAM" id="Phobius"/>
    </source>
</evidence>
<comment type="caution">
    <text evidence="2">The sequence shown here is derived from an EMBL/GenBank/DDBJ whole genome shotgun (WGS) entry which is preliminary data.</text>
</comment>
<evidence type="ECO:0000313" key="2">
    <source>
        <dbReference type="EMBL" id="KAJ7707669.1"/>
    </source>
</evidence>
<keyword evidence="1" id="KW-0472">Membrane</keyword>
<keyword evidence="1" id="KW-0812">Transmembrane</keyword>
<reference evidence="2" key="1">
    <citation type="submission" date="2023-03" db="EMBL/GenBank/DDBJ databases">
        <title>Massive genome expansion in bonnet fungi (Mycena s.s.) driven by repeated elements and novel gene families across ecological guilds.</title>
        <authorList>
            <consortium name="Lawrence Berkeley National Laboratory"/>
            <person name="Harder C.B."/>
            <person name="Miyauchi S."/>
            <person name="Viragh M."/>
            <person name="Kuo A."/>
            <person name="Thoen E."/>
            <person name="Andreopoulos B."/>
            <person name="Lu D."/>
            <person name="Skrede I."/>
            <person name="Drula E."/>
            <person name="Henrissat B."/>
            <person name="Morin E."/>
            <person name="Kohler A."/>
            <person name="Barry K."/>
            <person name="LaButti K."/>
            <person name="Morin E."/>
            <person name="Salamov A."/>
            <person name="Lipzen A."/>
            <person name="Mereny Z."/>
            <person name="Hegedus B."/>
            <person name="Baldrian P."/>
            <person name="Stursova M."/>
            <person name="Weitz H."/>
            <person name="Taylor A."/>
            <person name="Grigoriev I.V."/>
            <person name="Nagy L.G."/>
            <person name="Martin F."/>
            <person name="Kauserud H."/>
        </authorList>
    </citation>
    <scope>NUCLEOTIDE SEQUENCE</scope>
    <source>
        <strain evidence="2">CBHHK067</strain>
    </source>
</reference>
<organism evidence="2 3">
    <name type="scientific">Mycena rosella</name>
    <name type="common">Pink bonnet</name>
    <name type="synonym">Agaricus rosellus</name>
    <dbReference type="NCBI Taxonomy" id="1033263"/>
    <lineage>
        <taxon>Eukaryota</taxon>
        <taxon>Fungi</taxon>
        <taxon>Dikarya</taxon>
        <taxon>Basidiomycota</taxon>
        <taxon>Agaricomycotina</taxon>
        <taxon>Agaricomycetes</taxon>
        <taxon>Agaricomycetidae</taxon>
        <taxon>Agaricales</taxon>
        <taxon>Marasmiineae</taxon>
        <taxon>Mycenaceae</taxon>
        <taxon>Mycena</taxon>
    </lineage>
</organism>
<dbReference type="AlphaFoldDB" id="A0AAD7MAD6"/>
<feature type="transmembrane region" description="Helical" evidence="1">
    <location>
        <begin position="50"/>
        <end position="67"/>
    </location>
</feature>
<sequence>MCSRVTWDLPEVLALLRAMFQSGFFLMFRFDSVDPHCSKFVRNEFGTMGGPHPAAELVLPIILRGLIRQSMR</sequence>
<keyword evidence="3" id="KW-1185">Reference proteome</keyword>
<gene>
    <name evidence="2" type="ORF">B0H17DRAFT_1033540</name>
</gene>
<dbReference type="Proteomes" id="UP001221757">
    <property type="component" value="Unassembled WGS sequence"/>
</dbReference>
<proteinExistence type="predicted"/>
<feature type="transmembrane region" description="Helical" evidence="1">
    <location>
        <begin position="12"/>
        <end position="30"/>
    </location>
</feature>
<protein>
    <submittedName>
        <fullName evidence="2">Uncharacterized protein</fullName>
    </submittedName>
</protein>
<name>A0AAD7MAD6_MYCRO</name>
<dbReference type="EMBL" id="JARKIE010000005">
    <property type="protein sequence ID" value="KAJ7707669.1"/>
    <property type="molecule type" value="Genomic_DNA"/>
</dbReference>
<evidence type="ECO:0000313" key="3">
    <source>
        <dbReference type="Proteomes" id="UP001221757"/>
    </source>
</evidence>